<keyword evidence="2" id="KW-0285">Flavoprotein</keyword>
<dbReference type="SUPFAM" id="SSF51905">
    <property type="entry name" value="FAD/NAD(P)-binding domain"/>
    <property type="match status" value="1"/>
</dbReference>
<dbReference type="OrthoDB" id="2690153at2759"/>
<dbReference type="GeneID" id="28738136"/>
<comment type="cofactor">
    <cofactor evidence="1">
        <name>FAD</name>
        <dbReference type="ChEBI" id="CHEBI:57692"/>
    </cofactor>
</comment>
<dbReference type="AlphaFoldDB" id="A0A0N0NHJ6"/>
<gene>
    <name evidence="7" type="ORF">AB675_6</name>
</gene>
<evidence type="ECO:0000256" key="2">
    <source>
        <dbReference type="ARBA" id="ARBA00022630"/>
    </source>
</evidence>
<dbReference type="Gene3D" id="3.30.9.10">
    <property type="entry name" value="D-Amino Acid Oxidase, subunit A, domain 2"/>
    <property type="match status" value="1"/>
</dbReference>
<keyword evidence="3" id="KW-0274">FAD</keyword>
<evidence type="ECO:0000313" key="7">
    <source>
        <dbReference type="EMBL" id="KPI34761.1"/>
    </source>
</evidence>
<comment type="caution">
    <text evidence="7">The sequence shown here is derived from an EMBL/GenBank/DDBJ whole genome shotgun (WGS) entry which is preliminary data.</text>
</comment>
<dbReference type="GO" id="GO:0016709">
    <property type="term" value="F:oxidoreductase activity, acting on paired donors, with incorporation or reduction of molecular oxygen, NAD(P)H as one donor, and incorporation of one atom of oxygen"/>
    <property type="evidence" value="ECO:0007669"/>
    <property type="project" value="UniProtKB-ARBA"/>
</dbReference>
<protein>
    <submittedName>
        <fullName evidence="7">Putative polyketide hydroxylase</fullName>
    </submittedName>
</protein>
<dbReference type="GO" id="GO:0071949">
    <property type="term" value="F:FAD binding"/>
    <property type="evidence" value="ECO:0007669"/>
    <property type="project" value="InterPro"/>
</dbReference>
<dbReference type="RefSeq" id="XP_017994724.1">
    <property type="nucleotide sequence ID" value="XM_018147333.1"/>
</dbReference>
<dbReference type="PRINTS" id="PR00420">
    <property type="entry name" value="RNGMNOXGNASE"/>
</dbReference>
<keyword evidence="4" id="KW-0560">Oxidoreductase</keyword>
<dbReference type="PANTHER" id="PTHR43004:SF19">
    <property type="entry name" value="BINDING MONOOXYGENASE, PUTATIVE (JCVI)-RELATED"/>
    <property type="match status" value="1"/>
</dbReference>
<dbReference type="VEuPathDB" id="FungiDB:GeneID_28738136"/>
<evidence type="ECO:0000313" key="8">
    <source>
        <dbReference type="Proteomes" id="UP000038010"/>
    </source>
</evidence>
<dbReference type="InterPro" id="IPR050641">
    <property type="entry name" value="RIFMO-like"/>
</dbReference>
<keyword evidence="5" id="KW-1133">Transmembrane helix</keyword>
<feature type="domain" description="FAD-binding" evidence="6">
    <location>
        <begin position="24"/>
        <end position="330"/>
    </location>
</feature>
<evidence type="ECO:0000259" key="6">
    <source>
        <dbReference type="Pfam" id="PF01494"/>
    </source>
</evidence>
<dbReference type="Gene3D" id="3.50.50.60">
    <property type="entry name" value="FAD/NAD(P)-binding domain"/>
    <property type="match status" value="1"/>
</dbReference>
<evidence type="ECO:0000256" key="5">
    <source>
        <dbReference type="SAM" id="Phobius"/>
    </source>
</evidence>
<keyword evidence="5" id="KW-0472">Membrane</keyword>
<dbReference type="PANTHER" id="PTHR43004">
    <property type="entry name" value="TRK SYSTEM POTASSIUM UPTAKE PROTEIN"/>
    <property type="match status" value="1"/>
</dbReference>
<dbReference type="Proteomes" id="UP000038010">
    <property type="component" value="Unassembled WGS sequence"/>
</dbReference>
<dbReference type="InterPro" id="IPR002938">
    <property type="entry name" value="FAD-bd"/>
</dbReference>
<dbReference type="EMBL" id="LFJN01000051">
    <property type="protein sequence ID" value="KPI34761.1"/>
    <property type="molecule type" value="Genomic_DNA"/>
</dbReference>
<keyword evidence="5" id="KW-0812">Transmembrane</keyword>
<dbReference type="STRING" id="1664694.A0A0N0NHJ6"/>
<keyword evidence="8" id="KW-1185">Reference proteome</keyword>
<proteinExistence type="predicted"/>
<reference evidence="7 8" key="1">
    <citation type="submission" date="2015-06" db="EMBL/GenBank/DDBJ databases">
        <title>Draft genome of the ant-associated black yeast Phialophora attae CBS 131958.</title>
        <authorList>
            <person name="Moreno L.F."/>
            <person name="Stielow B.J."/>
            <person name="de Hoog S."/>
            <person name="Vicente V.A."/>
            <person name="Weiss V.A."/>
            <person name="de Vries M."/>
            <person name="Cruz L.M."/>
            <person name="Souza E.M."/>
        </authorList>
    </citation>
    <scope>NUCLEOTIDE SEQUENCE [LARGE SCALE GENOMIC DNA]</scope>
    <source>
        <strain evidence="7 8">CBS 131958</strain>
    </source>
</reference>
<evidence type="ECO:0000256" key="4">
    <source>
        <dbReference type="ARBA" id="ARBA00023002"/>
    </source>
</evidence>
<dbReference type="Pfam" id="PF01494">
    <property type="entry name" value="FAD_binding_3"/>
    <property type="match status" value="1"/>
</dbReference>
<evidence type="ECO:0000256" key="1">
    <source>
        <dbReference type="ARBA" id="ARBA00001974"/>
    </source>
</evidence>
<accession>A0A0N0NHJ6</accession>
<sequence>MASSPSGDVASPAFNGPMPLHDVVPVLIIGAGPIGLLSAVLLNKLGVKSLIVEKYPQRLTAPKAHALGPRALEILRQAGVDIPSLRQRGTKRSEGRTVSVVTSLAGQELRQYPYERSDAGALDVTPELLHNVAQPMTEQHLLEHLGGQVEIRKGHELVSCVQSPAVVDVTIQERATSKQYIVRANHVVACDGARSKMRQLLGIECDEQSTPQMLMTIEISADLTDLVKHRRRILYNILDPEAHGVLIGYDLSKKQVLIHGFDVNTHPISTWDEEQCRKLVEIAIGQKVPFTIDSFRPWALQSRIAYTYSKGNCFLVGDAAHSFPLALASG</sequence>
<dbReference type="InterPro" id="IPR036188">
    <property type="entry name" value="FAD/NAD-bd_sf"/>
</dbReference>
<evidence type="ECO:0000256" key="3">
    <source>
        <dbReference type="ARBA" id="ARBA00022827"/>
    </source>
</evidence>
<feature type="transmembrane region" description="Helical" evidence="5">
    <location>
        <begin position="23"/>
        <end position="42"/>
    </location>
</feature>
<organism evidence="7 8">
    <name type="scientific">Cyphellophora attinorum</name>
    <dbReference type="NCBI Taxonomy" id="1664694"/>
    <lineage>
        <taxon>Eukaryota</taxon>
        <taxon>Fungi</taxon>
        <taxon>Dikarya</taxon>
        <taxon>Ascomycota</taxon>
        <taxon>Pezizomycotina</taxon>
        <taxon>Eurotiomycetes</taxon>
        <taxon>Chaetothyriomycetidae</taxon>
        <taxon>Chaetothyriales</taxon>
        <taxon>Cyphellophoraceae</taxon>
        <taxon>Cyphellophora</taxon>
    </lineage>
</organism>
<name>A0A0N0NHJ6_9EURO</name>